<keyword evidence="2" id="KW-0238">DNA-binding</keyword>
<keyword evidence="1" id="KW-0805">Transcription regulation</keyword>
<dbReference type="Pfam" id="PF00455">
    <property type="entry name" value="DeoRC"/>
    <property type="match status" value="1"/>
</dbReference>
<dbReference type="EMBL" id="JAFBFC010000006">
    <property type="protein sequence ID" value="MBM7704351.1"/>
    <property type="molecule type" value="Genomic_DNA"/>
</dbReference>
<dbReference type="SMART" id="SM01134">
    <property type="entry name" value="DeoRC"/>
    <property type="match status" value="1"/>
</dbReference>
<dbReference type="Proteomes" id="UP000809829">
    <property type="component" value="Unassembled WGS sequence"/>
</dbReference>
<dbReference type="PANTHER" id="PTHR30363:SF44">
    <property type="entry name" value="AGA OPERON TRANSCRIPTIONAL REPRESSOR-RELATED"/>
    <property type="match status" value="1"/>
</dbReference>
<gene>
    <name evidence="5" type="ORF">JOC83_003206</name>
</gene>
<evidence type="ECO:0000313" key="5">
    <source>
        <dbReference type="EMBL" id="MBM7704351.1"/>
    </source>
</evidence>
<evidence type="ECO:0000256" key="3">
    <source>
        <dbReference type="ARBA" id="ARBA00023163"/>
    </source>
</evidence>
<dbReference type="InterPro" id="IPR037171">
    <property type="entry name" value="NagB/RpiA_transferase-like"/>
</dbReference>
<dbReference type="SUPFAM" id="SSF100950">
    <property type="entry name" value="NagB/RpiA/CoA transferase-like"/>
    <property type="match status" value="1"/>
</dbReference>
<dbReference type="InterPro" id="IPR036388">
    <property type="entry name" value="WH-like_DNA-bd_sf"/>
</dbReference>
<dbReference type="PRINTS" id="PR00037">
    <property type="entry name" value="HTHLACR"/>
</dbReference>
<reference evidence="5 6" key="1">
    <citation type="submission" date="2021-01" db="EMBL/GenBank/DDBJ databases">
        <title>Genomic Encyclopedia of Type Strains, Phase IV (KMG-IV): sequencing the most valuable type-strain genomes for metagenomic binning, comparative biology and taxonomic classification.</title>
        <authorList>
            <person name="Goeker M."/>
        </authorList>
    </citation>
    <scope>NUCLEOTIDE SEQUENCE [LARGE SCALE GENOMIC DNA]</scope>
    <source>
        <strain evidence="5 6">DSM 104297</strain>
    </source>
</reference>
<comment type="caution">
    <text evidence="5">The sequence shown here is derived from an EMBL/GenBank/DDBJ whole genome shotgun (WGS) entry which is preliminary data.</text>
</comment>
<sequence length="253" mass="28389">MYPLERQQLILRMLVVKKTLTMNELTEALDISIDTVRRDIQQLVKQGKIEKIYGGIKLIETIMGESNIDERMVKNLEEKEAIAKACSQLINDGDCIYLDSGSTTYHIAKYMKTKKKLTVVTNSLPAASELLHSDVELIIIGGKMRKQEQSIVTYDYLFNFEKLNVTKAFICASGISLEKGISDYSLEEVVTRKKIISLAEQVYVAAGSEKFEKNVTVAVTPLSDVHAIITDCNLPKDIQKTYEAAGIQLYLAK</sequence>
<dbReference type="PANTHER" id="PTHR30363">
    <property type="entry name" value="HTH-TYPE TRANSCRIPTIONAL REGULATOR SRLR-RELATED"/>
    <property type="match status" value="1"/>
</dbReference>
<dbReference type="InterPro" id="IPR001034">
    <property type="entry name" value="DeoR_HTH"/>
</dbReference>
<dbReference type="PROSITE" id="PS51000">
    <property type="entry name" value="HTH_DEOR_2"/>
    <property type="match status" value="1"/>
</dbReference>
<dbReference type="InterPro" id="IPR018356">
    <property type="entry name" value="Tscrpt_reg_HTH_DeoR_CS"/>
</dbReference>
<dbReference type="InterPro" id="IPR014036">
    <property type="entry name" value="DeoR-like_C"/>
</dbReference>
<keyword evidence="3" id="KW-0804">Transcription</keyword>
<keyword evidence="6" id="KW-1185">Reference proteome</keyword>
<dbReference type="Gene3D" id="3.40.50.1360">
    <property type="match status" value="1"/>
</dbReference>
<dbReference type="Gene3D" id="1.10.10.10">
    <property type="entry name" value="Winged helix-like DNA-binding domain superfamily/Winged helix DNA-binding domain"/>
    <property type="match status" value="1"/>
</dbReference>
<dbReference type="Pfam" id="PF08220">
    <property type="entry name" value="HTH_DeoR"/>
    <property type="match status" value="1"/>
</dbReference>
<accession>A0ABS2QXY7</accession>
<dbReference type="RefSeq" id="WP_205188352.1">
    <property type="nucleotide sequence ID" value="NZ_JAFBFC010000006.1"/>
</dbReference>
<feature type="domain" description="HTH deoR-type" evidence="4">
    <location>
        <begin position="3"/>
        <end position="58"/>
    </location>
</feature>
<dbReference type="SMART" id="SM00420">
    <property type="entry name" value="HTH_DEOR"/>
    <property type="match status" value="1"/>
</dbReference>
<dbReference type="SUPFAM" id="SSF46785">
    <property type="entry name" value="Winged helix' DNA-binding domain"/>
    <property type="match status" value="1"/>
</dbReference>
<proteinExistence type="predicted"/>
<dbReference type="PROSITE" id="PS00894">
    <property type="entry name" value="HTH_DEOR_1"/>
    <property type="match status" value="1"/>
</dbReference>
<evidence type="ECO:0000313" key="6">
    <source>
        <dbReference type="Proteomes" id="UP000809829"/>
    </source>
</evidence>
<protein>
    <submittedName>
        <fullName evidence="5">DeoR/GlpR family transcriptional regulator of sugar metabolism</fullName>
    </submittedName>
</protein>
<organism evidence="5 6">
    <name type="scientific">Priestia iocasae</name>
    <dbReference type="NCBI Taxonomy" id="2291674"/>
    <lineage>
        <taxon>Bacteria</taxon>
        <taxon>Bacillati</taxon>
        <taxon>Bacillota</taxon>
        <taxon>Bacilli</taxon>
        <taxon>Bacillales</taxon>
        <taxon>Bacillaceae</taxon>
        <taxon>Priestia</taxon>
    </lineage>
</organism>
<dbReference type="InterPro" id="IPR036390">
    <property type="entry name" value="WH_DNA-bd_sf"/>
</dbReference>
<evidence type="ECO:0000259" key="4">
    <source>
        <dbReference type="PROSITE" id="PS51000"/>
    </source>
</evidence>
<name>A0ABS2QXY7_9BACI</name>
<dbReference type="InterPro" id="IPR050313">
    <property type="entry name" value="Carb_Metab_HTH_regulators"/>
</dbReference>
<evidence type="ECO:0000256" key="2">
    <source>
        <dbReference type="ARBA" id="ARBA00023125"/>
    </source>
</evidence>
<evidence type="ECO:0000256" key="1">
    <source>
        <dbReference type="ARBA" id="ARBA00023015"/>
    </source>
</evidence>